<dbReference type="InterPro" id="IPR003766">
    <property type="entry name" value="Uronate_isomerase"/>
</dbReference>
<evidence type="ECO:0000256" key="6">
    <source>
        <dbReference type="ARBA" id="ARBA00023235"/>
    </source>
</evidence>
<dbReference type="EC" id="5.3.1.12" evidence="4 7"/>
<comment type="catalytic activity">
    <reaction evidence="1 7">
        <text>D-glucuronate = D-fructuronate</text>
        <dbReference type="Rhea" id="RHEA:13049"/>
        <dbReference type="ChEBI" id="CHEBI:58720"/>
        <dbReference type="ChEBI" id="CHEBI:59863"/>
        <dbReference type="EC" id="5.3.1.12"/>
    </reaction>
</comment>
<dbReference type="NCBIfam" id="NF002794">
    <property type="entry name" value="PRK02925.1"/>
    <property type="match status" value="1"/>
</dbReference>
<dbReference type="Gene3D" id="1.10.2020.10">
    <property type="entry name" value="uronate isomerase, domain 2, chain A"/>
    <property type="match status" value="1"/>
</dbReference>
<dbReference type="GO" id="GO:0042840">
    <property type="term" value="P:D-glucuronate catabolic process"/>
    <property type="evidence" value="ECO:0007669"/>
    <property type="project" value="TreeGrafter"/>
</dbReference>
<evidence type="ECO:0000256" key="7">
    <source>
        <dbReference type="HAMAP-Rule" id="MF_00675"/>
    </source>
</evidence>
<dbReference type="HAMAP" id="MF_00675">
    <property type="entry name" value="UxaC"/>
    <property type="match status" value="1"/>
</dbReference>
<evidence type="ECO:0000256" key="1">
    <source>
        <dbReference type="ARBA" id="ARBA00001165"/>
    </source>
</evidence>
<dbReference type="Gene3D" id="3.20.20.140">
    <property type="entry name" value="Metal-dependent hydrolases"/>
    <property type="match status" value="1"/>
</dbReference>
<dbReference type="InterPro" id="IPR032466">
    <property type="entry name" value="Metal_Hydrolase"/>
</dbReference>
<evidence type="ECO:0000256" key="5">
    <source>
        <dbReference type="ARBA" id="ARBA00020555"/>
    </source>
</evidence>
<proteinExistence type="inferred from homology"/>
<comment type="caution">
    <text evidence="8">The sequence shown here is derived from an EMBL/GenBank/DDBJ whole genome shotgun (WGS) entry which is preliminary data.</text>
</comment>
<keyword evidence="6 7" id="KW-0413">Isomerase</keyword>
<reference evidence="8 9" key="1">
    <citation type="submission" date="2019-03" db="EMBL/GenBank/DDBJ databases">
        <title>Algoriphagus sp. nov, a new strain isolated from root system soil of mangrove plant Kandelia.</title>
        <authorList>
            <person name="Yin Q."/>
            <person name="Wang K."/>
            <person name="Song Z."/>
        </authorList>
    </citation>
    <scope>NUCLEOTIDE SEQUENCE [LARGE SCALE GENOMIC DNA]</scope>
    <source>
        <strain evidence="8 9">XY-J91</strain>
    </source>
</reference>
<evidence type="ECO:0000256" key="3">
    <source>
        <dbReference type="ARBA" id="ARBA00008397"/>
    </source>
</evidence>
<evidence type="ECO:0000313" key="8">
    <source>
        <dbReference type="EMBL" id="TFV92346.1"/>
    </source>
</evidence>
<accession>A0A4Y9QN17</accession>
<dbReference type="EMBL" id="SPSB01000005">
    <property type="protein sequence ID" value="TFV92346.1"/>
    <property type="molecule type" value="Genomic_DNA"/>
</dbReference>
<dbReference type="UniPathway" id="UPA00246"/>
<gene>
    <name evidence="7 8" type="primary">uxaC</name>
    <name evidence="8" type="ORF">E4S40_16005</name>
</gene>
<evidence type="ECO:0000256" key="4">
    <source>
        <dbReference type="ARBA" id="ARBA00012546"/>
    </source>
</evidence>
<organism evidence="8 9">
    <name type="scientific">Algoriphagus kandeliae</name>
    <dbReference type="NCBI Taxonomy" id="2562278"/>
    <lineage>
        <taxon>Bacteria</taxon>
        <taxon>Pseudomonadati</taxon>
        <taxon>Bacteroidota</taxon>
        <taxon>Cytophagia</taxon>
        <taxon>Cytophagales</taxon>
        <taxon>Cyclobacteriaceae</taxon>
        <taxon>Algoriphagus</taxon>
    </lineage>
</organism>
<dbReference type="AlphaFoldDB" id="A0A4Y9QN17"/>
<comment type="similarity">
    <text evidence="3 7">Belongs to the metallo-dependent hydrolases superfamily. Uronate isomerase family.</text>
</comment>
<comment type="catalytic activity">
    <reaction evidence="7">
        <text>aldehydo-D-galacturonate = keto-D-tagaturonate</text>
        <dbReference type="Rhea" id="RHEA:27702"/>
        <dbReference type="ChEBI" id="CHEBI:12952"/>
        <dbReference type="ChEBI" id="CHEBI:17886"/>
    </reaction>
</comment>
<dbReference type="GO" id="GO:0008880">
    <property type="term" value="F:glucuronate isomerase activity"/>
    <property type="evidence" value="ECO:0007669"/>
    <property type="project" value="UniProtKB-UniRule"/>
</dbReference>
<evidence type="ECO:0000256" key="2">
    <source>
        <dbReference type="ARBA" id="ARBA00004892"/>
    </source>
</evidence>
<sequence>MSQTSSQKSFITEDFLLQSEFAKILYHDYAKDLPIIDYHNHLPPHEIRSNRQFETISQAWLAGDHYKWRAMRTLGVSEKYITGKASDKEKFEKWAFTVPYTVRNPLFHWTHLELQRYFGIEEYLSEKSATAVYEACNHNLTKEEYRTCGLLKKMKVEVVCTTDDPIDSLEDHLKFHQENSELLMFPAFRPDKAFAVENPESYNQYLSRLEQTSNISIKTYDDLLEALKKRIEYFHQSGCRLADHGLEQLYFFEKEEFNIEELFKRVHSNKNLNTQEIQFFKFKILQALCREYHARGWVQQFHLGAIRNTNTRKLTELGPDTGYDSIGDFDQARALAGFLNSLDQSDQLCKTILYNLNPRDNEVFATMVGNFNDGSVKGKLQFGSGWWYLDQIDGMEKQLNALSNMSLLSCFIGMLTDSRSFLSFPRHEYFRRILCNLIGADVEKGLLPADEKWLGKIVSDICYFNAKNYFDFSPDNFQV</sequence>
<comment type="pathway">
    <text evidence="2 7">Carbohydrate metabolism; pentose and glucuronate interconversion.</text>
</comment>
<dbReference type="SUPFAM" id="SSF51556">
    <property type="entry name" value="Metallo-dependent hydrolases"/>
    <property type="match status" value="1"/>
</dbReference>
<evidence type="ECO:0000313" key="9">
    <source>
        <dbReference type="Proteomes" id="UP000297647"/>
    </source>
</evidence>
<dbReference type="GO" id="GO:0019698">
    <property type="term" value="P:D-galacturonate catabolic process"/>
    <property type="evidence" value="ECO:0007669"/>
    <property type="project" value="TreeGrafter"/>
</dbReference>
<dbReference type="Pfam" id="PF02614">
    <property type="entry name" value="UxaC"/>
    <property type="match status" value="1"/>
</dbReference>
<dbReference type="PANTHER" id="PTHR30068:SF4">
    <property type="entry name" value="URONATE ISOMERASE"/>
    <property type="match status" value="1"/>
</dbReference>
<protein>
    <recommendedName>
        <fullName evidence="5 7">Uronate isomerase</fullName>
        <ecNumber evidence="4 7">5.3.1.12</ecNumber>
    </recommendedName>
    <alternativeName>
        <fullName evidence="7">Glucuronate isomerase</fullName>
    </alternativeName>
    <alternativeName>
        <fullName evidence="7">Uronic isomerase</fullName>
    </alternativeName>
</protein>
<dbReference type="OrthoDB" id="9766564at2"/>
<dbReference type="RefSeq" id="WP_135076582.1">
    <property type="nucleotide sequence ID" value="NZ_SPSB01000005.1"/>
</dbReference>
<dbReference type="PANTHER" id="PTHR30068">
    <property type="entry name" value="URONATE ISOMERASE"/>
    <property type="match status" value="1"/>
</dbReference>
<dbReference type="Proteomes" id="UP000297647">
    <property type="component" value="Unassembled WGS sequence"/>
</dbReference>
<keyword evidence="9" id="KW-1185">Reference proteome</keyword>
<name>A0A4Y9QN17_9BACT</name>